<proteinExistence type="predicted"/>
<evidence type="ECO:0008006" key="9">
    <source>
        <dbReference type="Google" id="ProtNLM"/>
    </source>
</evidence>
<reference evidence="7 8" key="1">
    <citation type="submission" date="2016-10" db="EMBL/GenBank/DDBJ databases">
        <title>Draft genome sequence of Coniochaeta ligniaria NRRL30616, a lignocellulolytic fungus for bioabatement of inhibitors in plant biomass hydrolysates.</title>
        <authorList>
            <consortium name="DOE Joint Genome Institute"/>
            <person name="Jimenez D.J."/>
            <person name="Hector R.E."/>
            <person name="Riley R."/>
            <person name="Sun H."/>
            <person name="Grigoriev I.V."/>
            <person name="Van Elsas J.D."/>
            <person name="Nichols N.N."/>
        </authorList>
    </citation>
    <scope>NUCLEOTIDE SEQUENCE [LARGE SCALE GENOMIC DNA]</scope>
    <source>
        <strain evidence="7 8">NRRL 30616</strain>
    </source>
</reference>
<dbReference type="SUPFAM" id="SSF144083">
    <property type="entry name" value="Magnesium transport protein CorA, transmembrane region"/>
    <property type="match status" value="1"/>
</dbReference>
<organism evidence="7 8">
    <name type="scientific">Coniochaeta ligniaria NRRL 30616</name>
    <dbReference type="NCBI Taxonomy" id="1408157"/>
    <lineage>
        <taxon>Eukaryota</taxon>
        <taxon>Fungi</taxon>
        <taxon>Dikarya</taxon>
        <taxon>Ascomycota</taxon>
        <taxon>Pezizomycotina</taxon>
        <taxon>Sordariomycetes</taxon>
        <taxon>Sordariomycetidae</taxon>
        <taxon>Coniochaetales</taxon>
        <taxon>Coniochaetaceae</taxon>
        <taxon>Coniochaeta</taxon>
    </lineage>
</organism>
<evidence type="ECO:0000256" key="1">
    <source>
        <dbReference type="ARBA" id="ARBA00004141"/>
    </source>
</evidence>
<feature type="compositionally biased region" description="Polar residues" evidence="5">
    <location>
        <begin position="13"/>
        <end position="24"/>
    </location>
</feature>
<dbReference type="EMBL" id="KV875101">
    <property type="protein sequence ID" value="OIW26045.1"/>
    <property type="molecule type" value="Genomic_DNA"/>
</dbReference>
<keyword evidence="8" id="KW-1185">Reference proteome</keyword>
<dbReference type="InterPro" id="IPR002523">
    <property type="entry name" value="MgTranspt_CorA/ZnTranspt_ZntB"/>
</dbReference>
<keyword evidence="2 6" id="KW-0812">Transmembrane</keyword>
<comment type="subcellular location">
    <subcellularLocation>
        <location evidence="1">Membrane</location>
        <topology evidence="1">Multi-pass membrane protein</topology>
    </subcellularLocation>
</comment>
<dbReference type="GO" id="GO:0046873">
    <property type="term" value="F:metal ion transmembrane transporter activity"/>
    <property type="evidence" value="ECO:0007669"/>
    <property type="project" value="InterPro"/>
</dbReference>
<dbReference type="AlphaFoldDB" id="A0A1J7IF54"/>
<feature type="transmembrane region" description="Helical" evidence="6">
    <location>
        <begin position="523"/>
        <end position="543"/>
    </location>
</feature>
<dbReference type="Gene3D" id="1.20.58.340">
    <property type="entry name" value="Magnesium transport protein CorA, transmembrane region"/>
    <property type="match status" value="1"/>
</dbReference>
<dbReference type="Proteomes" id="UP000182658">
    <property type="component" value="Unassembled WGS sequence"/>
</dbReference>
<dbReference type="GO" id="GO:0016020">
    <property type="term" value="C:membrane"/>
    <property type="evidence" value="ECO:0007669"/>
    <property type="project" value="UniProtKB-SubCell"/>
</dbReference>
<evidence type="ECO:0000256" key="3">
    <source>
        <dbReference type="ARBA" id="ARBA00022989"/>
    </source>
</evidence>
<evidence type="ECO:0000256" key="2">
    <source>
        <dbReference type="ARBA" id="ARBA00022692"/>
    </source>
</evidence>
<protein>
    <recommendedName>
        <fullName evidence="9">Cora-domain-containing protein</fullName>
    </recommendedName>
</protein>
<evidence type="ECO:0000313" key="8">
    <source>
        <dbReference type="Proteomes" id="UP000182658"/>
    </source>
</evidence>
<dbReference type="OrthoDB" id="3231000at2759"/>
<evidence type="ECO:0000256" key="4">
    <source>
        <dbReference type="ARBA" id="ARBA00023136"/>
    </source>
</evidence>
<evidence type="ECO:0000256" key="5">
    <source>
        <dbReference type="SAM" id="MobiDB-lite"/>
    </source>
</evidence>
<keyword evidence="4 6" id="KW-0472">Membrane</keyword>
<feature type="transmembrane region" description="Helical" evidence="6">
    <location>
        <begin position="490"/>
        <end position="511"/>
    </location>
</feature>
<feature type="compositionally biased region" description="Basic and acidic residues" evidence="5">
    <location>
        <begin position="1"/>
        <end position="12"/>
    </location>
</feature>
<evidence type="ECO:0000313" key="7">
    <source>
        <dbReference type="EMBL" id="OIW26045.1"/>
    </source>
</evidence>
<dbReference type="Pfam" id="PF01544">
    <property type="entry name" value="CorA"/>
    <property type="match status" value="1"/>
</dbReference>
<evidence type="ECO:0000256" key="6">
    <source>
        <dbReference type="SAM" id="Phobius"/>
    </source>
</evidence>
<dbReference type="STRING" id="1408157.A0A1J7IF54"/>
<dbReference type="InterPro" id="IPR045863">
    <property type="entry name" value="CorA_TM1_TM2"/>
</dbReference>
<dbReference type="InParanoid" id="A0A1J7IF54"/>
<keyword evidence="3 6" id="KW-1133">Transmembrane helix</keyword>
<name>A0A1J7IF54_9PEZI</name>
<feature type="region of interest" description="Disordered" evidence="5">
    <location>
        <begin position="1"/>
        <end position="26"/>
    </location>
</feature>
<gene>
    <name evidence="7" type="ORF">CONLIGDRAFT_708937</name>
</gene>
<sequence>MPLREQQSRHYSDTSSRVKSTRGSIASPDQAYARKIQTHSQLSTESCFYSFLDYANLADYLNAPYYPTLEEDLPPSFSQEEAQEEAYIVITTYAHDGSTDRIEVATVDELTSTLDRISTQFYRRHLDFREASGRNECFSDVTLPSSGSHMIQLWTTTLGTRSTHQHSSFQEDHENLDDLRSQTSRMMRSYIEKISVARAQSICYGDSIVRDFALHDRSSFSIEQAMSIYVSGMSPHVLVSGNAELISSDQGLVWLDYGRNLGHSEGPWLPDALKCTPMLVRYWPTSQHRPGLILKTKAIQKLRKEKSTKPADNEIAQTARLLHEEYGCLLNSEVMAQDPFYALTDIFRFAASSEAQFLEMMQSLLHKEMDPMKHRRGSGSGSVDKTLVMWNLVYNKQLTERHLQRLTKTVEFIEARMQDNTTDNPIWPQPSTESARNIASKSARLLLADYRHLVRRATVLREEFVSSMTILMNAAAIDESQKAIAQAEGVAKLTTLAFFFVPLSFTTSVFGMNFRELSDGNHLSLWVWSLTAARTLILTYLALQWFALKHKLRSQIECAATSRFGISSTKSSRDGSLSMLEYLYADLDISNMSEIPFSIQRVRTRDNPSYYTLPHSR</sequence>
<accession>A0A1J7IF54</accession>